<keyword evidence="2" id="KW-1185">Reference proteome</keyword>
<gene>
    <name evidence="1" type="ORF">TNIN_74901</name>
</gene>
<evidence type="ECO:0000313" key="1">
    <source>
        <dbReference type="EMBL" id="GFY39503.1"/>
    </source>
</evidence>
<dbReference type="AlphaFoldDB" id="A0A8X6WQJ1"/>
<protein>
    <submittedName>
        <fullName evidence="1">Uncharacterized protein</fullName>
    </submittedName>
</protein>
<reference evidence="1" key="1">
    <citation type="submission" date="2020-08" db="EMBL/GenBank/DDBJ databases">
        <title>Multicomponent nature underlies the extraordinary mechanical properties of spider dragline silk.</title>
        <authorList>
            <person name="Kono N."/>
            <person name="Nakamura H."/>
            <person name="Mori M."/>
            <person name="Yoshida Y."/>
            <person name="Ohtoshi R."/>
            <person name="Malay A.D."/>
            <person name="Moran D.A.P."/>
            <person name="Tomita M."/>
            <person name="Numata K."/>
            <person name="Arakawa K."/>
        </authorList>
    </citation>
    <scope>NUCLEOTIDE SEQUENCE</scope>
</reference>
<sequence>MRWQTCLQKRDVLFLLPSRELFVSNIPSIHRAKASSIWRVPLAYDYYAGNSPGLSLQTVVTRSIQRALVTLGS</sequence>
<dbReference type="EMBL" id="BMAV01001407">
    <property type="protein sequence ID" value="GFY39503.1"/>
    <property type="molecule type" value="Genomic_DNA"/>
</dbReference>
<dbReference type="Proteomes" id="UP000886998">
    <property type="component" value="Unassembled WGS sequence"/>
</dbReference>
<proteinExistence type="predicted"/>
<dbReference type="OrthoDB" id="6455935at2759"/>
<organism evidence="1 2">
    <name type="scientific">Trichonephila inaurata madagascariensis</name>
    <dbReference type="NCBI Taxonomy" id="2747483"/>
    <lineage>
        <taxon>Eukaryota</taxon>
        <taxon>Metazoa</taxon>
        <taxon>Ecdysozoa</taxon>
        <taxon>Arthropoda</taxon>
        <taxon>Chelicerata</taxon>
        <taxon>Arachnida</taxon>
        <taxon>Araneae</taxon>
        <taxon>Araneomorphae</taxon>
        <taxon>Entelegynae</taxon>
        <taxon>Araneoidea</taxon>
        <taxon>Nephilidae</taxon>
        <taxon>Trichonephila</taxon>
        <taxon>Trichonephila inaurata</taxon>
    </lineage>
</organism>
<evidence type="ECO:0000313" key="2">
    <source>
        <dbReference type="Proteomes" id="UP000886998"/>
    </source>
</evidence>
<accession>A0A8X6WQJ1</accession>
<name>A0A8X6WQJ1_9ARAC</name>
<comment type="caution">
    <text evidence="1">The sequence shown here is derived from an EMBL/GenBank/DDBJ whole genome shotgun (WGS) entry which is preliminary data.</text>
</comment>